<sequence length="107" mass="12009">MGKHGGEGKKPKLKRFNNVCTQVCPKEKWIPEYVTSQRRWRTAAAGSTSFILITEHSLEAAGVNPAELARPKDKNEDSPSVPFRTMPWWTPTMQPCVCNVLRFPAAP</sequence>
<protein>
    <submittedName>
        <fullName evidence="1">Uncharacterized protein</fullName>
    </submittedName>
</protein>
<organism evidence="1 2">
    <name type="scientific">Caerostris extrusa</name>
    <name type="common">Bark spider</name>
    <name type="synonym">Caerostris bankana</name>
    <dbReference type="NCBI Taxonomy" id="172846"/>
    <lineage>
        <taxon>Eukaryota</taxon>
        <taxon>Metazoa</taxon>
        <taxon>Ecdysozoa</taxon>
        <taxon>Arthropoda</taxon>
        <taxon>Chelicerata</taxon>
        <taxon>Arachnida</taxon>
        <taxon>Araneae</taxon>
        <taxon>Araneomorphae</taxon>
        <taxon>Entelegynae</taxon>
        <taxon>Araneoidea</taxon>
        <taxon>Araneidae</taxon>
        <taxon>Caerostris</taxon>
    </lineage>
</organism>
<evidence type="ECO:0000313" key="2">
    <source>
        <dbReference type="Proteomes" id="UP001054945"/>
    </source>
</evidence>
<evidence type="ECO:0000313" key="1">
    <source>
        <dbReference type="EMBL" id="GIY11235.1"/>
    </source>
</evidence>
<gene>
    <name evidence="1" type="ORF">CEXT_688071</name>
</gene>
<proteinExistence type="predicted"/>
<dbReference type="Proteomes" id="UP001054945">
    <property type="component" value="Unassembled WGS sequence"/>
</dbReference>
<dbReference type="AlphaFoldDB" id="A0AAV4QP98"/>
<dbReference type="EMBL" id="BPLR01006621">
    <property type="protein sequence ID" value="GIY11235.1"/>
    <property type="molecule type" value="Genomic_DNA"/>
</dbReference>
<reference evidence="1 2" key="1">
    <citation type="submission" date="2021-06" db="EMBL/GenBank/DDBJ databases">
        <title>Caerostris extrusa draft genome.</title>
        <authorList>
            <person name="Kono N."/>
            <person name="Arakawa K."/>
        </authorList>
    </citation>
    <scope>NUCLEOTIDE SEQUENCE [LARGE SCALE GENOMIC DNA]</scope>
</reference>
<name>A0AAV4QP98_CAEEX</name>
<keyword evidence="2" id="KW-1185">Reference proteome</keyword>
<accession>A0AAV4QP98</accession>
<comment type="caution">
    <text evidence="1">The sequence shown here is derived from an EMBL/GenBank/DDBJ whole genome shotgun (WGS) entry which is preliminary data.</text>
</comment>